<sequence length="429" mass="49467">MIRKNLGIPSENERKSWGTAMHQFWPYIIMLRLTGTHPISTTKIPKKNALPTISLGFNILSPVTIYSIVVSSGSFYMFVVMILNWAFQIYWPQKLFYMDALIFKPIRQNSTGVIVTKLYLISNCLFPFIRIVVILIQVINFIPITYHVDAMVRLYADLRQYCKNRDQILKLNIRKNIFYNFLFFVGLPWFSSVPLMAVTVATGRITPLRFSNVPVALVFFIQTFCCFWEDADLHIQCDVVTQFYHQIETIIVQTRQDLTSDSSIELIQVRVWHHFLHRNRQICRQIGKVTKIPQLLSIMTLIFNSIIYMYSVIETFALESYTSDKDILIAATGSLVFGLILLYAKAVRAECVTKTEARLNEALFSLTNYAKSPEVQLELKEMQSTMTESPIGISFGNYTKLTQGIFLTVSTQVVTYLIVLLQFEKARCP</sequence>
<comment type="caution">
    <text evidence="7">The sequence shown here is derived from an EMBL/GenBank/DDBJ whole genome shotgun (WGS) entry which is preliminary data.</text>
</comment>
<evidence type="ECO:0000256" key="1">
    <source>
        <dbReference type="ARBA" id="ARBA00004651"/>
    </source>
</evidence>
<feature type="transmembrane region" description="Helical" evidence="6">
    <location>
        <begin position="177"/>
        <end position="198"/>
    </location>
</feature>
<keyword evidence="2" id="KW-1003">Cell membrane</keyword>
<gene>
    <name evidence="7" type="ORF">AFUS01_LOCUS34827</name>
</gene>
<keyword evidence="3 6" id="KW-0812">Transmembrane</keyword>
<evidence type="ECO:0000256" key="3">
    <source>
        <dbReference type="ARBA" id="ARBA00022692"/>
    </source>
</evidence>
<dbReference type="AlphaFoldDB" id="A0A8J2PDC5"/>
<dbReference type="Pfam" id="PF08395">
    <property type="entry name" value="7tm_7"/>
    <property type="match status" value="1"/>
</dbReference>
<evidence type="ECO:0000256" key="6">
    <source>
        <dbReference type="SAM" id="Phobius"/>
    </source>
</evidence>
<evidence type="ECO:0000256" key="5">
    <source>
        <dbReference type="ARBA" id="ARBA00023136"/>
    </source>
</evidence>
<dbReference type="InterPro" id="IPR013604">
    <property type="entry name" value="7TM_chemorcpt"/>
</dbReference>
<feature type="transmembrane region" description="Helical" evidence="6">
    <location>
        <begin position="210"/>
        <end position="228"/>
    </location>
</feature>
<comment type="subcellular location">
    <subcellularLocation>
        <location evidence="1">Cell membrane</location>
        <topology evidence="1">Multi-pass membrane protein</topology>
    </subcellularLocation>
</comment>
<feature type="transmembrane region" description="Helical" evidence="6">
    <location>
        <begin position="75"/>
        <end position="91"/>
    </location>
</feature>
<evidence type="ECO:0000313" key="7">
    <source>
        <dbReference type="EMBL" id="CAG7824682.1"/>
    </source>
</evidence>
<evidence type="ECO:0000313" key="8">
    <source>
        <dbReference type="Proteomes" id="UP000708208"/>
    </source>
</evidence>
<reference evidence="7" key="1">
    <citation type="submission" date="2021-06" db="EMBL/GenBank/DDBJ databases">
        <authorList>
            <person name="Hodson N. C."/>
            <person name="Mongue J. A."/>
            <person name="Jaron S. K."/>
        </authorList>
    </citation>
    <scope>NUCLEOTIDE SEQUENCE</scope>
</reference>
<evidence type="ECO:0000256" key="4">
    <source>
        <dbReference type="ARBA" id="ARBA00022989"/>
    </source>
</evidence>
<protein>
    <recommendedName>
        <fullName evidence="9">Gustatory receptor</fullName>
    </recommendedName>
</protein>
<feature type="transmembrane region" description="Helical" evidence="6">
    <location>
        <begin position="325"/>
        <end position="344"/>
    </location>
</feature>
<dbReference type="GO" id="GO:0050909">
    <property type="term" value="P:sensory perception of taste"/>
    <property type="evidence" value="ECO:0007669"/>
    <property type="project" value="InterPro"/>
</dbReference>
<accession>A0A8J2PDC5</accession>
<organism evidence="7 8">
    <name type="scientific">Allacma fusca</name>
    <dbReference type="NCBI Taxonomy" id="39272"/>
    <lineage>
        <taxon>Eukaryota</taxon>
        <taxon>Metazoa</taxon>
        <taxon>Ecdysozoa</taxon>
        <taxon>Arthropoda</taxon>
        <taxon>Hexapoda</taxon>
        <taxon>Collembola</taxon>
        <taxon>Symphypleona</taxon>
        <taxon>Sminthuridae</taxon>
        <taxon>Allacma</taxon>
    </lineage>
</organism>
<dbReference type="Proteomes" id="UP000708208">
    <property type="component" value="Unassembled WGS sequence"/>
</dbReference>
<dbReference type="GO" id="GO:0005886">
    <property type="term" value="C:plasma membrane"/>
    <property type="evidence" value="ECO:0007669"/>
    <property type="project" value="UniProtKB-SubCell"/>
</dbReference>
<keyword evidence="8" id="KW-1185">Reference proteome</keyword>
<feature type="transmembrane region" description="Helical" evidence="6">
    <location>
        <begin position="135"/>
        <end position="156"/>
    </location>
</feature>
<keyword evidence="4 6" id="KW-1133">Transmembrane helix</keyword>
<evidence type="ECO:0000256" key="2">
    <source>
        <dbReference type="ARBA" id="ARBA00022475"/>
    </source>
</evidence>
<dbReference type="EMBL" id="CAJVCH010533617">
    <property type="protein sequence ID" value="CAG7824682.1"/>
    <property type="molecule type" value="Genomic_DNA"/>
</dbReference>
<feature type="transmembrane region" description="Helical" evidence="6">
    <location>
        <begin position="295"/>
        <end position="313"/>
    </location>
</feature>
<keyword evidence="5 6" id="KW-0472">Membrane</keyword>
<evidence type="ECO:0008006" key="9">
    <source>
        <dbReference type="Google" id="ProtNLM"/>
    </source>
</evidence>
<name>A0A8J2PDC5_9HEXA</name>
<proteinExistence type="predicted"/>